<evidence type="ECO:0000259" key="2">
    <source>
        <dbReference type="Pfam" id="PF08044"/>
    </source>
</evidence>
<evidence type="ECO:0000313" key="4">
    <source>
        <dbReference type="Proteomes" id="UP000487268"/>
    </source>
</evidence>
<evidence type="ECO:0000256" key="1">
    <source>
        <dbReference type="SAM" id="MobiDB-lite"/>
    </source>
</evidence>
<dbReference type="AlphaFoldDB" id="A0A7K0BQB9"/>
<comment type="caution">
    <text evidence="3">The sequence shown here is derived from an EMBL/GenBank/DDBJ whole genome shotgun (WGS) entry which is preliminary data.</text>
</comment>
<keyword evidence="4" id="KW-1185">Reference proteome</keyword>
<dbReference type="EMBL" id="WEGH01000001">
    <property type="protein sequence ID" value="MQY03363.1"/>
    <property type="molecule type" value="Genomic_DNA"/>
</dbReference>
<feature type="domain" description="DUF1707" evidence="2">
    <location>
        <begin position="20"/>
        <end position="72"/>
    </location>
</feature>
<sequence>MSLDQRPAPTTRAPAPPADMRASDRDRDELLVLLHDAYAEGRLTDGELDERIDRTLEARTHGELAAISADLPAAARPAGPAGPPPGRLQVAYKSAVRRTGHWRLPETYQVVVYKGECLLDLRAAELAGPVTRLRVLAYKSTVRIIVPPGVRVEVEGLGVSGEVHGDAPADAPLVHVRGLAYKGCVEAVTGPGQPV</sequence>
<dbReference type="OrthoDB" id="3428481at2"/>
<organism evidence="3 4">
    <name type="scientific">Actinomadura macrotermitis</name>
    <dbReference type="NCBI Taxonomy" id="2585200"/>
    <lineage>
        <taxon>Bacteria</taxon>
        <taxon>Bacillati</taxon>
        <taxon>Actinomycetota</taxon>
        <taxon>Actinomycetes</taxon>
        <taxon>Streptosporangiales</taxon>
        <taxon>Thermomonosporaceae</taxon>
        <taxon>Actinomadura</taxon>
    </lineage>
</organism>
<proteinExistence type="predicted"/>
<dbReference type="Pfam" id="PF08044">
    <property type="entry name" value="DUF1707"/>
    <property type="match status" value="1"/>
</dbReference>
<dbReference type="Proteomes" id="UP000487268">
    <property type="component" value="Unassembled WGS sequence"/>
</dbReference>
<dbReference type="InterPro" id="IPR012551">
    <property type="entry name" value="DUF1707_SHOCT-like"/>
</dbReference>
<dbReference type="PANTHER" id="PTHR40763">
    <property type="entry name" value="MEMBRANE PROTEIN-RELATED"/>
    <property type="match status" value="1"/>
</dbReference>
<gene>
    <name evidence="3" type="ORF">ACRB68_14050</name>
</gene>
<feature type="compositionally biased region" description="Low complexity" evidence="1">
    <location>
        <begin position="1"/>
        <end position="13"/>
    </location>
</feature>
<dbReference type="RefSeq" id="WP_153531313.1">
    <property type="nucleotide sequence ID" value="NZ_WEGH01000001.1"/>
</dbReference>
<feature type="region of interest" description="Disordered" evidence="1">
    <location>
        <begin position="1"/>
        <end position="26"/>
    </location>
</feature>
<accession>A0A7K0BQB9</accession>
<dbReference type="PANTHER" id="PTHR40763:SF4">
    <property type="entry name" value="DUF1707 DOMAIN-CONTAINING PROTEIN"/>
    <property type="match status" value="1"/>
</dbReference>
<name>A0A7K0BQB9_9ACTN</name>
<protein>
    <recommendedName>
        <fullName evidence="2">DUF1707 domain-containing protein</fullName>
    </recommendedName>
</protein>
<reference evidence="3 4" key="1">
    <citation type="submission" date="2019-10" db="EMBL/GenBank/DDBJ databases">
        <title>Actinomadura rubteroloni sp. nov. and Actinomadura macrotermitis sp. nov., isolated from the gut of fungus growing-termite Macrotermes natalensis.</title>
        <authorList>
            <person name="Benndorf R."/>
            <person name="Martin K."/>
            <person name="Kuefner M."/>
            <person name="De Beer W."/>
            <person name="Kaster A.-K."/>
            <person name="Vollmers J."/>
            <person name="Poulsen M."/>
            <person name="Beemelmanns C."/>
        </authorList>
    </citation>
    <scope>NUCLEOTIDE SEQUENCE [LARGE SCALE GENOMIC DNA]</scope>
    <source>
        <strain evidence="3 4">RB68</strain>
    </source>
</reference>
<evidence type="ECO:0000313" key="3">
    <source>
        <dbReference type="EMBL" id="MQY03363.1"/>
    </source>
</evidence>